<organism evidence="3 4">
    <name type="scientific">Mucilaginibacter glaciei</name>
    <dbReference type="NCBI Taxonomy" id="2772109"/>
    <lineage>
        <taxon>Bacteria</taxon>
        <taxon>Pseudomonadati</taxon>
        <taxon>Bacteroidota</taxon>
        <taxon>Sphingobacteriia</taxon>
        <taxon>Sphingobacteriales</taxon>
        <taxon>Sphingobacteriaceae</taxon>
        <taxon>Mucilaginibacter</taxon>
    </lineage>
</organism>
<comment type="caution">
    <text evidence="3">The sequence shown here is derived from an EMBL/GenBank/DDBJ whole genome shotgun (WGS) entry which is preliminary data.</text>
</comment>
<keyword evidence="4" id="KW-1185">Reference proteome</keyword>
<sequence length="196" mass="22205">MFKKIFFIVAVAIASVNAKAQTADEVYNSYLDFNLARLEGRTGEALELGEQIMPNVAKLTDKARTSYYYSMGNLYENDKQSVKALPLYEKVVAAEPNYYVGQRALAYMYGKKVEELSKKLNASEGAEYKRLYDLYVAQVKKTLPHLEKAQACDPSPETLALIKSFYKFMKDEQSLKTLNARMAVMSKNCIDLLSDK</sequence>
<feature type="signal peptide" evidence="2">
    <location>
        <begin position="1"/>
        <end position="20"/>
    </location>
</feature>
<gene>
    <name evidence="3" type="ORF">IDJ76_04845</name>
</gene>
<keyword evidence="2" id="KW-0732">Signal</keyword>
<evidence type="ECO:0000313" key="3">
    <source>
        <dbReference type="EMBL" id="MBD1392419.1"/>
    </source>
</evidence>
<evidence type="ECO:0000313" key="4">
    <source>
        <dbReference type="Proteomes" id="UP000619078"/>
    </source>
</evidence>
<evidence type="ECO:0008006" key="5">
    <source>
        <dbReference type="Google" id="ProtNLM"/>
    </source>
</evidence>
<name>A0A926NVD5_9SPHI</name>
<feature type="repeat" description="TPR" evidence="1">
    <location>
        <begin position="65"/>
        <end position="98"/>
    </location>
</feature>
<proteinExistence type="predicted"/>
<dbReference type="InterPro" id="IPR011990">
    <property type="entry name" value="TPR-like_helical_dom_sf"/>
</dbReference>
<reference evidence="3" key="1">
    <citation type="submission" date="2020-09" db="EMBL/GenBank/DDBJ databases">
        <title>Novel species of Mucilaginibacter isolated from a glacier on the Tibetan Plateau.</title>
        <authorList>
            <person name="Liu Q."/>
            <person name="Xin Y.-H."/>
        </authorList>
    </citation>
    <scope>NUCLEOTIDE SEQUENCE</scope>
    <source>
        <strain evidence="3">ZB1P21</strain>
    </source>
</reference>
<feature type="chain" id="PRO_5038100996" description="Tetratricopeptide repeat protein" evidence="2">
    <location>
        <begin position="21"/>
        <end position="196"/>
    </location>
</feature>
<dbReference type="InterPro" id="IPR019734">
    <property type="entry name" value="TPR_rpt"/>
</dbReference>
<keyword evidence="1" id="KW-0802">TPR repeat</keyword>
<dbReference type="AlphaFoldDB" id="A0A926NVD5"/>
<dbReference type="EMBL" id="JACWMX010000002">
    <property type="protein sequence ID" value="MBD1392419.1"/>
    <property type="molecule type" value="Genomic_DNA"/>
</dbReference>
<dbReference type="Proteomes" id="UP000619078">
    <property type="component" value="Unassembled WGS sequence"/>
</dbReference>
<accession>A0A926NVD5</accession>
<dbReference type="Gene3D" id="1.25.40.10">
    <property type="entry name" value="Tetratricopeptide repeat domain"/>
    <property type="match status" value="1"/>
</dbReference>
<dbReference type="PROSITE" id="PS50005">
    <property type="entry name" value="TPR"/>
    <property type="match status" value="1"/>
</dbReference>
<protein>
    <recommendedName>
        <fullName evidence="5">Tetratricopeptide repeat protein</fullName>
    </recommendedName>
</protein>
<evidence type="ECO:0000256" key="1">
    <source>
        <dbReference type="PROSITE-ProRule" id="PRU00339"/>
    </source>
</evidence>
<evidence type="ECO:0000256" key="2">
    <source>
        <dbReference type="SAM" id="SignalP"/>
    </source>
</evidence>
<dbReference type="RefSeq" id="WP_191161338.1">
    <property type="nucleotide sequence ID" value="NZ_JACWMX010000002.1"/>
</dbReference>